<evidence type="ECO:0000256" key="2">
    <source>
        <dbReference type="ARBA" id="ARBA00023242"/>
    </source>
</evidence>
<feature type="domain" description="Transcription factor CBF/NF-Y/archaeal histone" evidence="3">
    <location>
        <begin position="45"/>
        <end position="89"/>
    </location>
</feature>
<accession>A0ABR3P6P7</accession>
<dbReference type="EMBL" id="JBFMKM010000013">
    <property type="protein sequence ID" value="KAL1301847.1"/>
    <property type="molecule type" value="Genomic_DNA"/>
</dbReference>
<keyword evidence="5" id="KW-1185">Reference proteome</keyword>
<sequence length="154" mass="17001">MSDKEFGNNDDLSLPRATVQKIITEILAPQPPNPNATVSYEGMTFAKDSRDLLIECCVEFITMISSEANEIAEKDAKKTIACEHITKALEELGFGEYVPDLLEVAQQFKQTQASREKKQSKIDQSGLTEEELLAQQQALFASATEKFNAGPATE</sequence>
<dbReference type="CDD" id="cd22905">
    <property type="entry name" value="HFD_Dr1"/>
    <property type="match status" value="1"/>
</dbReference>
<comment type="subcellular location">
    <subcellularLocation>
        <location evidence="1">Nucleus</location>
    </subcellularLocation>
</comment>
<dbReference type="GeneID" id="95979731"/>
<dbReference type="SUPFAM" id="SSF47113">
    <property type="entry name" value="Histone-fold"/>
    <property type="match status" value="1"/>
</dbReference>
<dbReference type="RefSeq" id="XP_069198123.1">
    <property type="nucleotide sequence ID" value="XM_069345915.1"/>
</dbReference>
<dbReference type="InterPro" id="IPR009072">
    <property type="entry name" value="Histone-fold"/>
</dbReference>
<evidence type="ECO:0000313" key="5">
    <source>
        <dbReference type="Proteomes" id="UP001562354"/>
    </source>
</evidence>
<dbReference type="InterPro" id="IPR003958">
    <property type="entry name" value="CBFA_NFYB_domain"/>
</dbReference>
<comment type="caution">
    <text evidence="4">The sequence shown here is derived from an EMBL/GenBank/DDBJ whole genome shotgun (WGS) entry which is preliminary data.</text>
</comment>
<dbReference type="InterPro" id="IPR042225">
    <property type="entry name" value="Ncb2"/>
</dbReference>
<dbReference type="PANTHER" id="PTHR46138">
    <property type="entry name" value="PROTEIN DR1"/>
    <property type="match status" value="1"/>
</dbReference>
<organism evidence="4 5">
    <name type="scientific">Neodothiora populina</name>
    <dbReference type="NCBI Taxonomy" id="2781224"/>
    <lineage>
        <taxon>Eukaryota</taxon>
        <taxon>Fungi</taxon>
        <taxon>Dikarya</taxon>
        <taxon>Ascomycota</taxon>
        <taxon>Pezizomycotina</taxon>
        <taxon>Dothideomycetes</taxon>
        <taxon>Dothideomycetidae</taxon>
        <taxon>Dothideales</taxon>
        <taxon>Dothioraceae</taxon>
        <taxon>Neodothiora</taxon>
    </lineage>
</organism>
<keyword evidence="2" id="KW-0539">Nucleus</keyword>
<gene>
    <name evidence="4" type="ORF">AAFC00_006032</name>
</gene>
<evidence type="ECO:0000313" key="4">
    <source>
        <dbReference type="EMBL" id="KAL1301847.1"/>
    </source>
</evidence>
<proteinExistence type="predicted"/>
<dbReference type="PANTHER" id="PTHR46138:SF1">
    <property type="entry name" value="PROTEIN DR1"/>
    <property type="match status" value="1"/>
</dbReference>
<reference evidence="4 5" key="1">
    <citation type="submission" date="2024-07" db="EMBL/GenBank/DDBJ databases">
        <title>Draft sequence of the Neodothiora populina.</title>
        <authorList>
            <person name="Drown D.D."/>
            <person name="Schuette U.S."/>
            <person name="Buechlein A.B."/>
            <person name="Rusch D.R."/>
            <person name="Winton L.W."/>
            <person name="Adams G.A."/>
        </authorList>
    </citation>
    <scope>NUCLEOTIDE SEQUENCE [LARGE SCALE GENOMIC DNA]</scope>
    <source>
        <strain evidence="4 5">CPC 39397</strain>
    </source>
</reference>
<protein>
    <recommendedName>
        <fullName evidence="3">Transcription factor CBF/NF-Y/archaeal histone domain-containing protein</fullName>
    </recommendedName>
</protein>
<dbReference type="Pfam" id="PF00808">
    <property type="entry name" value="CBFD_NFYB_HMF"/>
    <property type="match status" value="1"/>
</dbReference>
<dbReference type="Gene3D" id="1.10.20.10">
    <property type="entry name" value="Histone, subunit A"/>
    <property type="match status" value="1"/>
</dbReference>
<name>A0ABR3P6P7_9PEZI</name>
<dbReference type="Proteomes" id="UP001562354">
    <property type="component" value="Unassembled WGS sequence"/>
</dbReference>
<evidence type="ECO:0000256" key="1">
    <source>
        <dbReference type="ARBA" id="ARBA00004123"/>
    </source>
</evidence>
<evidence type="ECO:0000259" key="3">
    <source>
        <dbReference type="Pfam" id="PF00808"/>
    </source>
</evidence>